<reference evidence="2 3" key="1">
    <citation type="submission" date="2018-09" db="EMBL/GenBank/DDBJ databases">
        <title>Isolation, diversity and antifungal activity of actinobacteria from wheat.</title>
        <authorList>
            <person name="Han C."/>
        </authorList>
    </citation>
    <scope>NUCLEOTIDE SEQUENCE [LARGE SCALE GENOMIC DNA]</scope>
    <source>
        <strain evidence="2 3">NEAU-YY265</strain>
    </source>
</reference>
<name>A0A418KHU8_9ACTN</name>
<dbReference type="RefSeq" id="WP_119662835.1">
    <property type="nucleotide sequence ID" value="NZ_QUAL01000407.1"/>
</dbReference>
<comment type="caution">
    <text evidence="2">The sequence shown here is derived from an EMBL/GenBank/DDBJ whole genome shotgun (WGS) entry which is preliminary data.</text>
</comment>
<evidence type="ECO:0000256" key="1">
    <source>
        <dbReference type="SAM" id="MobiDB-lite"/>
    </source>
</evidence>
<gene>
    <name evidence="2" type="ORF">DY240_27370</name>
</gene>
<feature type="compositionally biased region" description="Basic and acidic residues" evidence="1">
    <location>
        <begin position="81"/>
        <end position="94"/>
    </location>
</feature>
<feature type="region of interest" description="Disordered" evidence="1">
    <location>
        <begin position="80"/>
        <end position="102"/>
    </location>
</feature>
<protein>
    <submittedName>
        <fullName evidence="2">Uncharacterized protein</fullName>
    </submittedName>
</protein>
<evidence type="ECO:0000313" key="2">
    <source>
        <dbReference type="EMBL" id="RIQ12216.1"/>
    </source>
</evidence>
<evidence type="ECO:0000313" key="3">
    <source>
        <dbReference type="Proteomes" id="UP000284057"/>
    </source>
</evidence>
<accession>A0A418KHU8</accession>
<organism evidence="2 3">
    <name type="scientific">Jiangella rhizosphaerae</name>
    <dbReference type="NCBI Taxonomy" id="2293569"/>
    <lineage>
        <taxon>Bacteria</taxon>
        <taxon>Bacillati</taxon>
        <taxon>Actinomycetota</taxon>
        <taxon>Actinomycetes</taxon>
        <taxon>Jiangellales</taxon>
        <taxon>Jiangellaceae</taxon>
        <taxon>Jiangella</taxon>
    </lineage>
</organism>
<dbReference type="Proteomes" id="UP000284057">
    <property type="component" value="Unassembled WGS sequence"/>
</dbReference>
<dbReference type="AlphaFoldDB" id="A0A418KHU8"/>
<dbReference type="EMBL" id="QUAL01000407">
    <property type="protein sequence ID" value="RIQ12216.1"/>
    <property type="molecule type" value="Genomic_DNA"/>
</dbReference>
<keyword evidence="3" id="KW-1185">Reference proteome</keyword>
<sequence length="102" mass="10865">MGVRHPLPRQLVLSAAVHARTSELHRALGDLVVQPLDADALTRFTTAQRAALAAREELCAELDFERLFADAADDVAYGLADDARVQSPDRDGSRPDAGGDAG</sequence>
<proteinExistence type="predicted"/>